<comment type="caution">
    <text evidence="4">The sequence shown here is derived from an EMBL/GenBank/DDBJ whole genome shotgun (WGS) entry which is preliminary data.</text>
</comment>
<feature type="compositionally biased region" description="Low complexity" evidence="1">
    <location>
        <begin position="96"/>
        <end position="105"/>
    </location>
</feature>
<feature type="domain" description="Zinc-ribbon" evidence="3">
    <location>
        <begin position="3"/>
        <end position="25"/>
    </location>
</feature>
<sequence length="263" mass="29029">MKKCSKCGTENSKDAVFCENCGSPLNENKKEENISISEGNVEPVNRRSKKAPGNKKILAMMVAIIVIIMAIVGVVYLKNGKNNTQTAENRNEVTLKKSSSSSRKSSVSKEESSSRKKSEQISSSSSTIDESNKLTVTGLTNKQNAASILIYGAIKYNGNFKGTYDMALKNSMLTVDVVSTDGNDTKPDETPIFYSLAPGEIDNNCGYKLGRNREVYFYEQSDKTIDFFRIGSTTQDEIINYMNTHNLVNKVNELANETTVYGE</sequence>
<keyword evidence="2" id="KW-0472">Membrane</keyword>
<accession>A0A6N9ISP4</accession>
<gene>
    <name evidence="4" type="ORF">FYL25_05295</name>
</gene>
<dbReference type="Proteomes" id="UP000471678">
    <property type="component" value="Unassembled WGS sequence"/>
</dbReference>
<evidence type="ECO:0000259" key="3">
    <source>
        <dbReference type="Pfam" id="PF13240"/>
    </source>
</evidence>
<keyword evidence="2" id="KW-1133">Transmembrane helix</keyword>
<feature type="region of interest" description="Disordered" evidence="1">
    <location>
        <begin position="87"/>
        <end position="127"/>
    </location>
</feature>
<name>A0A6N9ISP4_9LACO</name>
<evidence type="ECO:0000313" key="5">
    <source>
        <dbReference type="Proteomes" id="UP000471678"/>
    </source>
</evidence>
<dbReference type="Pfam" id="PF13240">
    <property type="entry name" value="Zn_Ribbon_1"/>
    <property type="match status" value="1"/>
</dbReference>
<dbReference type="RefSeq" id="WP_161022606.1">
    <property type="nucleotide sequence ID" value="NZ_VSUB01000005.1"/>
</dbReference>
<protein>
    <submittedName>
        <fullName evidence="4">Zinc ribbon domain-containing protein</fullName>
    </submittedName>
</protein>
<feature type="compositionally biased region" description="Basic and acidic residues" evidence="1">
    <location>
        <begin position="107"/>
        <end position="119"/>
    </location>
</feature>
<evidence type="ECO:0000313" key="4">
    <source>
        <dbReference type="EMBL" id="MYY64844.1"/>
    </source>
</evidence>
<proteinExistence type="predicted"/>
<organism evidence="4 5">
    <name type="scientific">Ligilactobacillus salivarius</name>
    <dbReference type="NCBI Taxonomy" id="1624"/>
    <lineage>
        <taxon>Bacteria</taxon>
        <taxon>Bacillati</taxon>
        <taxon>Bacillota</taxon>
        <taxon>Bacilli</taxon>
        <taxon>Lactobacillales</taxon>
        <taxon>Lactobacillaceae</taxon>
        <taxon>Ligilactobacillus</taxon>
    </lineage>
</organism>
<evidence type="ECO:0000256" key="1">
    <source>
        <dbReference type="SAM" id="MobiDB-lite"/>
    </source>
</evidence>
<dbReference type="EMBL" id="VSUB01000005">
    <property type="protein sequence ID" value="MYY64844.1"/>
    <property type="molecule type" value="Genomic_DNA"/>
</dbReference>
<dbReference type="AlphaFoldDB" id="A0A6N9ISP4"/>
<evidence type="ECO:0000256" key="2">
    <source>
        <dbReference type="SAM" id="Phobius"/>
    </source>
</evidence>
<keyword evidence="2" id="KW-0812">Transmembrane</keyword>
<reference evidence="4 5" key="1">
    <citation type="journal article" date="2020" name="Food Funct.">
        <title>Screening of Lactobacillus salivarius strains from the feces of Chinese populations and the evaluation of their effects against intestinal inflammation in mice.</title>
        <authorList>
            <person name="Zhai Q."/>
            <person name="Shen X."/>
            <person name="Cen S."/>
            <person name="Zhang C."/>
            <person name="Tian F."/>
            <person name="Zhao J."/>
            <person name="Zhang H."/>
            <person name="Xue Y."/>
            <person name="Chen W."/>
        </authorList>
    </citation>
    <scope>NUCLEOTIDE SEQUENCE [LARGE SCALE GENOMIC DNA]</scope>
    <source>
        <strain evidence="4 5">FYNDL5_1.scaf</strain>
    </source>
</reference>
<dbReference type="InterPro" id="IPR026870">
    <property type="entry name" value="Zinc_ribbon_dom"/>
</dbReference>
<feature type="transmembrane region" description="Helical" evidence="2">
    <location>
        <begin position="57"/>
        <end position="77"/>
    </location>
</feature>